<evidence type="ECO:0000256" key="12">
    <source>
        <dbReference type="SAM" id="MobiDB-lite"/>
    </source>
</evidence>
<keyword evidence="6" id="KW-0963">Cytoplasm</keyword>
<dbReference type="EMBL" id="VXIV02002837">
    <property type="protein sequence ID" value="KAF6022555.1"/>
    <property type="molecule type" value="Genomic_DNA"/>
</dbReference>
<keyword evidence="11" id="KW-0539">Nucleus</keyword>
<dbReference type="GO" id="GO:0005634">
    <property type="term" value="C:nucleus"/>
    <property type="evidence" value="ECO:0007669"/>
    <property type="project" value="UniProtKB-SubCell"/>
</dbReference>
<evidence type="ECO:0000259" key="13">
    <source>
        <dbReference type="SMART" id="SM01284"/>
    </source>
</evidence>
<dbReference type="Proteomes" id="UP000593567">
    <property type="component" value="Unassembled WGS sequence"/>
</dbReference>
<evidence type="ECO:0000256" key="6">
    <source>
        <dbReference type="ARBA" id="ARBA00022490"/>
    </source>
</evidence>
<protein>
    <recommendedName>
        <fullName evidence="5">Evolutionarily conserved signaling intermediate in Toll pathway, mitochondrial</fullName>
    </recommendedName>
</protein>
<evidence type="ECO:0000313" key="15">
    <source>
        <dbReference type="Proteomes" id="UP000593567"/>
    </source>
</evidence>
<accession>A0A7J7J945</accession>
<dbReference type="GO" id="GO:0007178">
    <property type="term" value="P:cell surface receptor protein serine/threonine kinase signaling pathway"/>
    <property type="evidence" value="ECO:0007669"/>
    <property type="project" value="TreeGrafter"/>
</dbReference>
<evidence type="ECO:0000256" key="4">
    <source>
        <dbReference type="ARBA" id="ARBA00007674"/>
    </source>
</evidence>
<evidence type="ECO:0000313" key="14">
    <source>
        <dbReference type="EMBL" id="KAF6022555.1"/>
    </source>
</evidence>
<gene>
    <name evidence="14" type="ORF">EB796_019126</name>
</gene>
<dbReference type="Pfam" id="PF06239">
    <property type="entry name" value="ECSIT_N"/>
    <property type="match status" value="1"/>
</dbReference>
<comment type="caution">
    <text evidence="14">The sequence shown here is derived from an EMBL/GenBank/DDBJ whole genome shotgun (WGS) entry which is preliminary data.</text>
</comment>
<keyword evidence="15" id="KW-1185">Reference proteome</keyword>
<dbReference type="AlphaFoldDB" id="A0A7J7J945"/>
<feature type="region of interest" description="Disordered" evidence="12">
    <location>
        <begin position="397"/>
        <end position="420"/>
    </location>
</feature>
<dbReference type="Pfam" id="PF14784">
    <property type="entry name" value="ECSIT_C"/>
    <property type="match status" value="1"/>
</dbReference>
<dbReference type="PANTHER" id="PTHR13113">
    <property type="entry name" value="ECSIT EVOLUTIONARILY CONSERVED SIGNALING INTERMEDIATE IN TOLL PATHWAYS"/>
    <property type="match status" value="1"/>
</dbReference>
<comment type="subcellular location">
    <subcellularLocation>
        <location evidence="3">Cytoplasm</location>
    </subcellularLocation>
    <subcellularLocation>
        <location evidence="2">Mitochondrion</location>
    </subcellularLocation>
    <subcellularLocation>
        <location evidence="1">Nucleus</location>
    </subcellularLocation>
</comment>
<dbReference type="GO" id="GO:0045087">
    <property type="term" value="P:innate immune response"/>
    <property type="evidence" value="ECO:0007669"/>
    <property type="project" value="UniProtKB-KW"/>
</dbReference>
<dbReference type="GO" id="GO:0005739">
    <property type="term" value="C:mitochondrion"/>
    <property type="evidence" value="ECO:0007669"/>
    <property type="project" value="UniProtKB-SubCell"/>
</dbReference>
<dbReference type="InterPro" id="IPR029342">
    <property type="entry name" value="ECIST_C"/>
</dbReference>
<evidence type="ECO:0000256" key="2">
    <source>
        <dbReference type="ARBA" id="ARBA00004173"/>
    </source>
</evidence>
<proteinExistence type="inferred from homology"/>
<dbReference type="SMART" id="SM01284">
    <property type="entry name" value="ECSIT_Cterm"/>
    <property type="match status" value="1"/>
</dbReference>
<evidence type="ECO:0000256" key="1">
    <source>
        <dbReference type="ARBA" id="ARBA00004123"/>
    </source>
</evidence>
<keyword evidence="9" id="KW-0809">Transit peptide</keyword>
<dbReference type="InterPro" id="IPR046448">
    <property type="entry name" value="ECSIT_N"/>
</dbReference>
<organism evidence="14 15">
    <name type="scientific">Bugula neritina</name>
    <name type="common">Brown bryozoan</name>
    <name type="synonym">Sertularia neritina</name>
    <dbReference type="NCBI Taxonomy" id="10212"/>
    <lineage>
        <taxon>Eukaryota</taxon>
        <taxon>Metazoa</taxon>
        <taxon>Spiralia</taxon>
        <taxon>Lophotrochozoa</taxon>
        <taxon>Bryozoa</taxon>
        <taxon>Gymnolaemata</taxon>
        <taxon>Cheilostomatida</taxon>
        <taxon>Flustrina</taxon>
        <taxon>Buguloidea</taxon>
        <taxon>Bugulidae</taxon>
        <taxon>Bugula</taxon>
    </lineage>
</organism>
<name>A0A7J7J945_BUGNE</name>
<feature type="domain" description="ECSIT C-terminal" evidence="13">
    <location>
        <begin position="266"/>
        <end position="396"/>
    </location>
</feature>
<dbReference type="OrthoDB" id="10064298at2759"/>
<evidence type="ECO:0000256" key="9">
    <source>
        <dbReference type="ARBA" id="ARBA00022946"/>
    </source>
</evidence>
<sequence length="420" mass="48285">MKVNTVTWTLSRLCISPSHTLSILSRWTSLILPVSTASKIFTHNFHTAKALAHRDGTVQEIQNEKIRKRRELAVFYELSELRKAKDKDTYRKALEIYMKKQSVYRRGHVDFILGAIEQMKDYQVHKDVEAYKALMRIFPEGELLPKSIIQSEFMHYPRQQNTAIDILSAMGNNGCIPDDEMGNIIVSRFGENSYVMKKYQRIMYWGPKFRNMNPYPVPWILPETKLELAVMALKRMAVDKNNVVKVYDTNDLSSAISDGFIASACSPTQQELMRKHNSELPLYVEGGFTVWMREESLVYFILRADPHPDIVEYNQKCEEDEDDISSGFYTYLGADDEEKRKKSLIVKPSVHEQPEGTILAMCITETSNKDSLVDWINFLQGENSCLSKVPILFSLKTPESGLQSTNEDEKPREELNPGES</sequence>
<keyword evidence="7" id="KW-0399">Innate immunity</keyword>
<comment type="similarity">
    <text evidence="4">Belongs to the ECSIT family.</text>
</comment>
<keyword evidence="10" id="KW-0496">Mitochondrion</keyword>
<keyword evidence="8" id="KW-0391">Immunity</keyword>
<reference evidence="14" key="1">
    <citation type="submission" date="2020-06" db="EMBL/GenBank/DDBJ databases">
        <title>Draft genome of Bugula neritina, a colonial animal packing powerful symbionts and potential medicines.</title>
        <authorList>
            <person name="Rayko M."/>
        </authorList>
    </citation>
    <scope>NUCLEOTIDE SEQUENCE [LARGE SCALE GENOMIC DNA]</scope>
    <source>
        <strain evidence="14">Kwan_BN1</strain>
    </source>
</reference>
<evidence type="ECO:0000256" key="8">
    <source>
        <dbReference type="ARBA" id="ARBA00022859"/>
    </source>
</evidence>
<evidence type="ECO:0000256" key="10">
    <source>
        <dbReference type="ARBA" id="ARBA00023128"/>
    </source>
</evidence>
<evidence type="ECO:0000256" key="5">
    <source>
        <dbReference type="ARBA" id="ARBA00019998"/>
    </source>
</evidence>
<dbReference type="PANTHER" id="PTHR13113:SF1">
    <property type="entry name" value="EVOLUTIONARILY CONSERVED SIGNALING INTERMEDIATE IN TOLL PATHWAY, MITOCHONDRIAL"/>
    <property type="match status" value="1"/>
</dbReference>
<evidence type="ECO:0000256" key="3">
    <source>
        <dbReference type="ARBA" id="ARBA00004496"/>
    </source>
</evidence>
<feature type="compositionally biased region" description="Basic and acidic residues" evidence="12">
    <location>
        <begin position="407"/>
        <end position="420"/>
    </location>
</feature>
<dbReference type="InterPro" id="IPR010418">
    <property type="entry name" value="ECSIT"/>
</dbReference>
<evidence type="ECO:0000256" key="7">
    <source>
        <dbReference type="ARBA" id="ARBA00022588"/>
    </source>
</evidence>
<evidence type="ECO:0000256" key="11">
    <source>
        <dbReference type="ARBA" id="ARBA00023242"/>
    </source>
</evidence>